<evidence type="ECO:0000256" key="4">
    <source>
        <dbReference type="ARBA" id="ARBA00010617"/>
    </source>
</evidence>
<evidence type="ECO:0000256" key="12">
    <source>
        <dbReference type="ARBA" id="ARBA00023136"/>
    </source>
</evidence>
<proteinExistence type="inferred from homology"/>
<feature type="compositionally biased region" description="Gly residues" evidence="13">
    <location>
        <begin position="10"/>
        <end position="22"/>
    </location>
</feature>
<organism evidence="14 15">
    <name type="scientific">Periplaneta americana</name>
    <name type="common">American cockroach</name>
    <name type="synonym">Blatta americana</name>
    <dbReference type="NCBI Taxonomy" id="6978"/>
    <lineage>
        <taxon>Eukaryota</taxon>
        <taxon>Metazoa</taxon>
        <taxon>Ecdysozoa</taxon>
        <taxon>Arthropoda</taxon>
        <taxon>Hexapoda</taxon>
        <taxon>Insecta</taxon>
        <taxon>Pterygota</taxon>
        <taxon>Neoptera</taxon>
        <taxon>Polyneoptera</taxon>
        <taxon>Dictyoptera</taxon>
        <taxon>Blattodea</taxon>
        <taxon>Blattoidea</taxon>
        <taxon>Blattidae</taxon>
        <taxon>Blattinae</taxon>
        <taxon>Periplaneta</taxon>
    </lineage>
</organism>
<sequence>MLHPFTARSSGGGSGGGGGGGGNEIDNYNYGEKWRIHRKLITPAFHFKMLEKFVDVFNSNVDVLTKQLSSHVDGPEFDIFHDMTLCALDNISETAMGVNINAQNNSSSEYVQAIPRLADSDKKKKIPFLDLLIMSSQNGSLLTDEELREEVDTFMFEGHDTTASAMSFTCYMLANHQDVQDKVVAELKEIFDSSDRPPTYNDLQKMKYLEQAIKETLRLYPSVPVIGRYCAEDLKVGDYTIPAGANVLIPIFALHRKEKYFPDPDKFDPDRFLPDNIQMRPVFSFIPFAAGPRNCIGQKFAMLEIKATVSQLLRRYRLMPGTSPLRLMPDIVLKTVTGINIRIERR</sequence>
<evidence type="ECO:0000256" key="5">
    <source>
        <dbReference type="ARBA" id="ARBA00022617"/>
    </source>
</evidence>
<evidence type="ECO:0000256" key="3">
    <source>
        <dbReference type="ARBA" id="ARBA00004406"/>
    </source>
</evidence>
<dbReference type="CDD" id="cd20628">
    <property type="entry name" value="CYP4"/>
    <property type="match status" value="1"/>
</dbReference>
<evidence type="ECO:0000256" key="10">
    <source>
        <dbReference type="ARBA" id="ARBA00023004"/>
    </source>
</evidence>
<dbReference type="PRINTS" id="PR00385">
    <property type="entry name" value="P450"/>
</dbReference>
<evidence type="ECO:0000256" key="2">
    <source>
        <dbReference type="ARBA" id="ARBA00004174"/>
    </source>
</evidence>
<evidence type="ECO:0000256" key="9">
    <source>
        <dbReference type="ARBA" id="ARBA00023002"/>
    </source>
</evidence>
<dbReference type="InterPro" id="IPR036396">
    <property type="entry name" value="Cyt_P450_sf"/>
</dbReference>
<gene>
    <name evidence="14" type="ORF">ANN_07816</name>
</gene>
<reference evidence="14 15" key="1">
    <citation type="journal article" date="2022" name="Allergy">
        <title>Genome assembly and annotation of Periplaneta americana reveal a comprehensive cockroach allergen profile.</title>
        <authorList>
            <person name="Wang L."/>
            <person name="Xiong Q."/>
            <person name="Saelim N."/>
            <person name="Wang L."/>
            <person name="Nong W."/>
            <person name="Wan A.T."/>
            <person name="Shi M."/>
            <person name="Liu X."/>
            <person name="Cao Q."/>
            <person name="Hui J.H.L."/>
            <person name="Sookrung N."/>
            <person name="Leung T.F."/>
            <person name="Tungtrongchitr A."/>
            <person name="Tsui S.K.W."/>
        </authorList>
    </citation>
    <scope>NUCLEOTIDE SEQUENCE [LARGE SCALE GENOMIC DNA]</scope>
    <source>
        <strain evidence="14">PWHHKU_190912</strain>
    </source>
</reference>
<evidence type="ECO:0000256" key="11">
    <source>
        <dbReference type="ARBA" id="ARBA00023033"/>
    </source>
</evidence>
<dbReference type="Gene3D" id="1.10.630.10">
    <property type="entry name" value="Cytochrome P450"/>
    <property type="match status" value="2"/>
</dbReference>
<evidence type="ECO:0000313" key="15">
    <source>
        <dbReference type="Proteomes" id="UP001148838"/>
    </source>
</evidence>
<keyword evidence="5" id="KW-0349">Heme</keyword>
<dbReference type="PANTHER" id="PTHR24291:SF189">
    <property type="entry name" value="CYTOCHROME P450 4C3-RELATED"/>
    <property type="match status" value="1"/>
</dbReference>
<keyword evidence="8" id="KW-0492">Microsome</keyword>
<evidence type="ECO:0000256" key="8">
    <source>
        <dbReference type="ARBA" id="ARBA00022848"/>
    </source>
</evidence>
<keyword evidence="7" id="KW-0256">Endoplasmic reticulum</keyword>
<keyword evidence="12" id="KW-0472">Membrane</keyword>
<keyword evidence="15" id="KW-1185">Reference proteome</keyword>
<dbReference type="Proteomes" id="UP001148838">
    <property type="component" value="Unassembled WGS sequence"/>
</dbReference>
<dbReference type="InterPro" id="IPR050196">
    <property type="entry name" value="Cytochrome_P450_Monoox"/>
</dbReference>
<dbReference type="InterPro" id="IPR002401">
    <property type="entry name" value="Cyt_P450_E_grp-I"/>
</dbReference>
<evidence type="ECO:0000256" key="13">
    <source>
        <dbReference type="SAM" id="MobiDB-lite"/>
    </source>
</evidence>
<dbReference type="PRINTS" id="PR00463">
    <property type="entry name" value="EP450I"/>
</dbReference>
<comment type="subcellular location">
    <subcellularLocation>
        <location evidence="3">Endoplasmic reticulum membrane</location>
        <topology evidence="3">Peripheral membrane protein</topology>
    </subcellularLocation>
    <subcellularLocation>
        <location evidence="2">Microsome membrane</location>
        <topology evidence="2">Peripheral membrane protein</topology>
    </subcellularLocation>
</comment>
<keyword evidence="9" id="KW-0560">Oxidoreductase</keyword>
<protein>
    <recommendedName>
        <fullName evidence="16">Cytochrome P450</fullName>
    </recommendedName>
</protein>
<dbReference type="PANTHER" id="PTHR24291">
    <property type="entry name" value="CYTOCHROME P450 FAMILY 4"/>
    <property type="match status" value="1"/>
</dbReference>
<evidence type="ECO:0000256" key="7">
    <source>
        <dbReference type="ARBA" id="ARBA00022824"/>
    </source>
</evidence>
<dbReference type="SUPFAM" id="SSF48264">
    <property type="entry name" value="Cytochrome P450"/>
    <property type="match status" value="1"/>
</dbReference>
<comment type="caution">
    <text evidence="14">The sequence shown here is derived from an EMBL/GenBank/DDBJ whole genome shotgun (WGS) entry which is preliminary data.</text>
</comment>
<evidence type="ECO:0000313" key="14">
    <source>
        <dbReference type="EMBL" id="KAJ4439688.1"/>
    </source>
</evidence>
<keyword evidence="10" id="KW-0408">Iron</keyword>
<keyword evidence="6" id="KW-0479">Metal-binding</keyword>
<dbReference type="Pfam" id="PF00067">
    <property type="entry name" value="p450"/>
    <property type="match status" value="2"/>
</dbReference>
<keyword evidence="11" id="KW-0503">Monooxygenase</keyword>
<evidence type="ECO:0000256" key="6">
    <source>
        <dbReference type="ARBA" id="ARBA00022723"/>
    </source>
</evidence>
<feature type="region of interest" description="Disordered" evidence="13">
    <location>
        <begin position="1"/>
        <end position="22"/>
    </location>
</feature>
<accession>A0ABQ8T0B6</accession>
<dbReference type="InterPro" id="IPR001128">
    <property type="entry name" value="Cyt_P450"/>
</dbReference>
<evidence type="ECO:0008006" key="16">
    <source>
        <dbReference type="Google" id="ProtNLM"/>
    </source>
</evidence>
<comment type="cofactor">
    <cofactor evidence="1">
        <name>heme</name>
        <dbReference type="ChEBI" id="CHEBI:30413"/>
    </cofactor>
</comment>
<evidence type="ECO:0000256" key="1">
    <source>
        <dbReference type="ARBA" id="ARBA00001971"/>
    </source>
</evidence>
<dbReference type="EMBL" id="JAJSOF020000017">
    <property type="protein sequence ID" value="KAJ4439688.1"/>
    <property type="molecule type" value="Genomic_DNA"/>
</dbReference>
<comment type="similarity">
    <text evidence="4">Belongs to the cytochrome P450 family.</text>
</comment>
<name>A0ABQ8T0B6_PERAM</name>